<accession>A0A2H0VAD6</accession>
<comment type="caution">
    <text evidence="2">The sequence shown here is derived from an EMBL/GenBank/DDBJ whole genome shotgun (WGS) entry which is preliminary data.</text>
</comment>
<keyword evidence="1" id="KW-0472">Membrane</keyword>
<dbReference type="AlphaFoldDB" id="A0A2H0VAD6"/>
<keyword evidence="1" id="KW-1133">Transmembrane helix</keyword>
<evidence type="ECO:0000313" key="3">
    <source>
        <dbReference type="Proteomes" id="UP000230922"/>
    </source>
</evidence>
<sequence length="509" mass="56477">MQNPKSKIQNPNKMQILKSQEFGFKGFGFNLLFKSRHSELLKKRAQLGSILIYNIIIIFIFSLVLLGVLAYAAIQLRVIRSSVSRELAFQVAEAGVNYYQWRLAHFPDDYWDGNATSTPGPYVHEYYDTDTNQKVGEFSLEIIEPPVGSTIVTIVSTGHAVENPNIKRAITVKYGRPSLAKYAFLTNNDVWIGDTESVSGQLHANGGIRFDGSGDAPITSSKNDRPVPGPGYQCYSYHGCNSPWQWKPGIWGIAPASTQAFWQMSVPNVPFSSITSDFQSIELLAQGQANLPPSTRQGYSLVFKINGTIDVYKVYSLRSHQTGYDVNNVAHSENLDYNSRVFQYNMPMPANGVIFVKDHVWVEGVVNGRVVVAATKYTSSPSSQARILIPDNLTYLAKDGSHSLGLIAERDILITYFAPSDLEINAAMIAQNGSAQRYYFPGNTKNSISIYGSTASFGVWTWSWVDGSGNCTSGYCNTSTVYDANLLYAPPPSFPLTPEGYRQIWWESD</sequence>
<dbReference type="Proteomes" id="UP000230922">
    <property type="component" value="Unassembled WGS sequence"/>
</dbReference>
<organism evidence="2 3">
    <name type="scientific">Candidatus Doudnabacteria bacterium CG10_big_fil_rev_8_21_14_0_10_42_18</name>
    <dbReference type="NCBI Taxonomy" id="1974552"/>
    <lineage>
        <taxon>Bacteria</taxon>
        <taxon>Candidatus Doudnaibacteriota</taxon>
    </lineage>
</organism>
<feature type="transmembrane region" description="Helical" evidence="1">
    <location>
        <begin position="50"/>
        <end position="74"/>
    </location>
</feature>
<name>A0A2H0VAD6_9BACT</name>
<dbReference type="EMBL" id="PFAK01000053">
    <property type="protein sequence ID" value="PIR96031.1"/>
    <property type="molecule type" value="Genomic_DNA"/>
</dbReference>
<evidence type="ECO:0000313" key="2">
    <source>
        <dbReference type="EMBL" id="PIR96031.1"/>
    </source>
</evidence>
<evidence type="ECO:0008006" key="4">
    <source>
        <dbReference type="Google" id="ProtNLM"/>
    </source>
</evidence>
<protein>
    <recommendedName>
        <fullName evidence="4">Type 4 fimbrial biogenesis protein PilX N-terminal domain-containing protein</fullName>
    </recommendedName>
</protein>
<keyword evidence="1" id="KW-0812">Transmembrane</keyword>
<reference evidence="3" key="1">
    <citation type="submission" date="2017-09" db="EMBL/GenBank/DDBJ databases">
        <title>Depth-based differentiation of microbial function through sediment-hosted aquifers and enrichment of novel symbionts in the deep terrestrial subsurface.</title>
        <authorList>
            <person name="Probst A.J."/>
            <person name="Ladd B."/>
            <person name="Jarett J.K."/>
            <person name="Geller-Mcgrath D.E."/>
            <person name="Sieber C.M.K."/>
            <person name="Emerson J.B."/>
            <person name="Anantharaman K."/>
            <person name="Thomas B.C."/>
            <person name="Malmstrom R."/>
            <person name="Stieglmeier M."/>
            <person name="Klingl A."/>
            <person name="Woyke T."/>
            <person name="Ryan C.M."/>
            <person name="Banfield J.F."/>
        </authorList>
    </citation>
    <scope>NUCLEOTIDE SEQUENCE [LARGE SCALE GENOMIC DNA]</scope>
</reference>
<evidence type="ECO:0000256" key="1">
    <source>
        <dbReference type="SAM" id="Phobius"/>
    </source>
</evidence>
<proteinExistence type="predicted"/>
<gene>
    <name evidence="2" type="ORF">COT92_03270</name>
</gene>